<dbReference type="InterPro" id="IPR002320">
    <property type="entry name" value="Thr-tRNA-ligase_IIa"/>
</dbReference>
<dbReference type="InterPro" id="IPR045864">
    <property type="entry name" value="aa-tRNA-synth_II/BPL/LPL"/>
</dbReference>
<dbReference type="GO" id="GO:0005524">
    <property type="term" value="F:ATP binding"/>
    <property type="evidence" value="ECO:0007669"/>
    <property type="project" value="InterPro"/>
</dbReference>
<comment type="caution">
    <text evidence="4">The sequence shown here is derived from an EMBL/GenBank/DDBJ whole genome shotgun (WGS) entry which is preliminary data.</text>
</comment>
<dbReference type="Gene3D" id="3.30.930.10">
    <property type="entry name" value="Bira Bifunctional Protein, Domain 2"/>
    <property type="match status" value="1"/>
</dbReference>
<evidence type="ECO:0000256" key="1">
    <source>
        <dbReference type="ARBA" id="ARBA00008226"/>
    </source>
</evidence>
<name>A0A2H0V314_9BACT</name>
<reference evidence="5" key="1">
    <citation type="submission" date="2017-09" db="EMBL/GenBank/DDBJ databases">
        <title>Depth-based differentiation of microbial function through sediment-hosted aquifers and enrichment of novel symbionts in the deep terrestrial subsurface.</title>
        <authorList>
            <person name="Probst A.J."/>
            <person name="Ladd B."/>
            <person name="Jarett J.K."/>
            <person name="Geller-Mcgrath D.E."/>
            <person name="Sieber C.M.K."/>
            <person name="Emerson J.B."/>
            <person name="Anantharaman K."/>
            <person name="Thomas B.C."/>
            <person name="Malmstrom R."/>
            <person name="Stieglmeier M."/>
            <person name="Klingl A."/>
            <person name="Woyke T."/>
            <person name="Ryan C.M."/>
            <person name="Banfield J.F."/>
        </authorList>
    </citation>
    <scope>NUCLEOTIDE SEQUENCE [LARGE SCALE GENOMIC DNA]</scope>
</reference>
<protein>
    <recommendedName>
        <fullName evidence="3">Aminoacyl-tRNA synthetase class II (G/ P/ S/T) domain-containing protein</fullName>
    </recommendedName>
</protein>
<dbReference type="GO" id="GO:0005737">
    <property type="term" value="C:cytoplasm"/>
    <property type="evidence" value="ECO:0007669"/>
    <property type="project" value="InterPro"/>
</dbReference>
<dbReference type="AlphaFoldDB" id="A0A2H0V314"/>
<evidence type="ECO:0000259" key="3">
    <source>
        <dbReference type="Pfam" id="PF00587"/>
    </source>
</evidence>
<dbReference type="PANTHER" id="PTHR11451">
    <property type="entry name" value="THREONINE-TRNA LIGASE"/>
    <property type="match status" value="1"/>
</dbReference>
<dbReference type="InterPro" id="IPR002314">
    <property type="entry name" value="aa-tRNA-synt_IIb"/>
</dbReference>
<dbReference type="Pfam" id="PF00587">
    <property type="entry name" value="tRNA-synt_2b"/>
    <property type="match status" value="1"/>
</dbReference>
<dbReference type="SUPFAM" id="SSF55681">
    <property type="entry name" value="Class II aaRS and biotin synthetases"/>
    <property type="match status" value="1"/>
</dbReference>
<dbReference type="PRINTS" id="PR01047">
    <property type="entry name" value="TRNASYNTHTHR"/>
</dbReference>
<proteinExistence type="inferred from homology"/>
<comment type="similarity">
    <text evidence="1">Belongs to the class-II aminoacyl-tRNA synthetase family.</text>
</comment>
<evidence type="ECO:0000313" key="4">
    <source>
        <dbReference type="EMBL" id="PIR93494.1"/>
    </source>
</evidence>
<keyword evidence="2" id="KW-0648">Protein biosynthesis</keyword>
<feature type="domain" description="Aminoacyl-tRNA synthetase class II (G/ P/ S/T)" evidence="3">
    <location>
        <begin position="141"/>
        <end position="335"/>
    </location>
</feature>
<dbReference type="GO" id="GO:0004829">
    <property type="term" value="F:threonine-tRNA ligase activity"/>
    <property type="evidence" value="ECO:0007669"/>
    <property type="project" value="InterPro"/>
</dbReference>
<evidence type="ECO:0000313" key="5">
    <source>
        <dbReference type="Proteomes" id="UP000228626"/>
    </source>
</evidence>
<dbReference type="PANTHER" id="PTHR11451:SF44">
    <property type="entry name" value="THREONINE--TRNA LIGASE, CHLOROPLASTIC_MITOCHONDRIAL 2"/>
    <property type="match status" value="1"/>
</dbReference>
<organism evidence="4 5">
    <name type="scientific">Candidatus Falkowbacteria bacterium CG10_big_fil_rev_8_21_14_0_10_43_10</name>
    <dbReference type="NCBI Taxonomy" id="1974567"/>
    <lineage>
        <taxon>Bacteria</taxon>
        <taxon>Candidatus Falkowiibacteriota</taxon>
    </lineage>
</organism>
<evidence type="ECO:0000256" key="2">
    <source>
        <dbReference type="ARBA" id="ARBA00022917"/>
    </source>
</evidence>
<dbReference type="EMBL" id="PFAR01000005">
    <property type="protein sequence ID" value="PIR93494.1"/>
    <property type="molecule type" value="Genomic_DNA"/>
</dbReference>
<dbReference type="Proteomes" id="UP000228626">
    <property type="component" value="Unassembled WGS sequence"/>
</dbReference>
<gene>
    <name evidence="4" type="ORF">COT99_00290</name>
</gene>
<sequence length="360" mass="40895">METLIDVMYAPASYFFVLNSSGGEEALPTDGNYEQFDPGLSKLIMATVGSDKSVHFARHMDTIRRLEWADNEPASDKGHFRYYPNGALVYQLLVEWCEQVALNAFGALPLRTPFLYLSDSQAVKSQIGMFKKNVYLVYGGQNHEKFVLRFNDDLGLFAVMKDSQLTHRHLPIRIYEHTPSFRYIQSGILAGISKGRYFSLTDVHSFCRDMEQGLAEYAQIQKILTEVAKGVGIDLAIHFKVTRDFYPTAKATMVSMLSGREKMLVEMIPSQRQYLAMKHIACTDHPQRLFHVQFDLDNSERFGIKYVAADGSRKNCVIIHTSLGTPERWMIIAVEDALKKDPPTLPLWLSPTQVRIIPVS</sequence>
<dbReference type="GO" id="GO:0006435">
    <property type="term" value="P:threonyl-tRNA aminoacylation"/>
    <property type="evidence" value="ECO:0007669"/>
    <property type="project" value="InterPro"/>
</dbReference>
<feature type="non-terminal residue" evidence="4">
    <location>
        <position position="360"/>
    </location>
</feature>
<accession>A0A2H0V314</accession>